<feature type="repeat" description="ANK" evidence="3">
    <location>
        <begin position="733"/>
        <end position="765"/>
    </location>
</feature>
<feature type="repeat" description="ANK" evidence="3">
    <location>
        <begin position="1079"/>
        <end position="1113"/>
    </location>
</feature>
<keyword evidence="2 3" id="KW-0040">ANK repeat</keyword>
<feature type="compositionally biased region" description="Acidic residues" evidence="4">
    <location>
        <begin position="2204"/>
        <end position="2213"/>
    </location>
</feature>
<dbReference type="Proteomes" id="UP000566819">
    <property type="component" value="Unassembled WGS sequence"/>
</dbReference>
<gene>
    <name evidence="8" type="ORF">G7Y89_g9055</name>
</gene>
<dbReference type="SUPFAM" id="SSF48403">
    <property type="entry name" value="Ankyrin repeat"/>
    <property type="match status" value="6"/>
</dbReference>
<dbReference type="InterPro" id="IPR056884">
    <property type="entry name" value="NPHP3-like_N"/>
</dbReference>
<evidence type="ECO:0000256" key="4">
    <source>
        <dbReference type="SAM" id="MobiDB-lite"/>
    </source>
</evidence>
<dbReference type="InterPro" id="IPR036770">
    <property type="entry name" value="Ankyrin_rpt-contain_sf"/>
</dbReference>
<dbReference type="Gene3D" id="1.25.40.20">
    <property type="entry name" value="Ankyrin repeat-containing domain"/>
    <property type="match status" value="6"/>
</dbReference>
<reference evidence="8 9" key="1">
    <citation type="submission" date="2020-03" db="EMBL/GenBank/DDBJ databases">
        <title>Draft Genome Sequence of Cudoniella acicularis.</title>
        <authorList>
            <person name="Buettner E."/>
            <person name="Kellner H."/>
        </authorList>
    </citation>
    <scope>NUCLEOTIDE SEQUENCE [LARGE SCALE GENOMIC DNA]</scope>
    <source>
        <strain evidence="8 9">DSM 108380</strain>
    </source>
</reference>
<feature type="domain" description="Isopenicillin N synthase-like Fe(2+) 2OG dioxygenase" evidence="5">
    <location>
        <begin position="87"/>
        <end position="173"/>
    </location>
</feature>
<feature type="repeat" description="ANK" evidence="3">
    <location>
        <begin position="1374"/>
        <end position="1402"/>
    </location>
</feature>
<evidence type="ECO:0000256" key="1">
    <source>
        <dbReference type="ARBA" id="ARBA00022737"/>
    </source>
</evidence>
<feature type="repeat" description="ANK" evidence="3">
    <location>
        <begin position="1714"/>
        <end position="1753"/>
    </location>
</feature>
<dbReference type="OrthoDB" id="21416at2759"/>
<dbReference type="Pfam" id="PF24883">
    <property type="entry name" value="NPHP3_N"/>
    <property type="match status" value="1"/>
</dbReference>
<feature type="repeat" description="ANK" evidence="3">
    <location>
        <begin position="973"/>
        <end position="1010"/>
    </location>
</feature>
<name>A0A8H4RGB9_9HELO</name>
<feature type="repeat" description="ANK" evidence="3">
    <location>
        <begin position="766"/>
        <end position="798"/>
    </location>
</feature>
<dbReference type="Gene3D" id="3.40.50.300">
    <property type="entry name" value="P-loop containing nucleotide triphosphate hydrolases"/>
    <property type="match status" value="1"/>
</dbReference>
<dbReference type="Pfam" id="PF03171">
    <property type="entry name" value="2OG-FeII_Oxy"/>
    <property type="match status" value="1"/>
</dbReference>
<comment type="caution">
    <text evidence="8">The sequence shown here is derived from an EMBL/GenBank/DDBJ whole genome shotgun (WGS) entry which is preliminary data.</text>
</comment>
<accession>A0A8H4RGB9</accession>
<feature type="domain" description="Nephrocystin 3-like N-terminal" evidence="7">
    <location>
        <begin position="230"/>
        <end position="390"/>
    </location>
</feature>
<dbReference type="PRINTS" id="PR01415">
    <property type="entry name" value="ANKYRIN"/>
</dbReference>
<dbReference type="InterPro" id="IPR002110">
    <property type="entry name" value="Ankyrin_rpt"/>
</dbReference>
<feature type="repeat" description="ANK" evidence="3">
    <location>
        <begin position="874"/>
        <end position="906"/>
    </location>
</feature>
<dbReference type="SMART" id="SM00248">
    <property type="entry name" value="ANK"/>
    <property type="match status" value="28"/>
</dbReference>
<dbReference type="InterPro" id="IPR044861">
    <property type="entry name" value="IPNS-like_FE2OG_OXY"/>
</dbReference>
<sequence length="2213" mass="245075">MELLNVSHHGLLCGPENYMLPDWPNKNADLFRSFMKSGNMVSDMIFTILERQLYLAPGSLTSLHQIKDASGAFMRMLHHPAPKNGKPLSKSPTPAHTDATSITILFNWQGGLQITKVLTPDGKVGVEDADEEPEANWYYVKPEPGHVVVDLGDVMAVLTNGVLKSGKHRVVTPPGPQGKFDSKDIEQYNTEGILPQTPEDIAKIRKWLQPTDYLADSSEYKKHLNSYLRGTDSWIQQTEIYQKWRDSREHGALWTKAIAGAGKSVFAAMITDKLATEEKVPVLFFFFRQIVATNHHPKSLAVDFIAQLVDHSPVLQATMKKHMDNRRTMDGLSLSELWADLTEALLSVPKVFCVVDALDEMDIDQEPFFLDFLRLGKLKPSSIKLLMTSRPLPRIEQVLKDPSVLQIRLGQQLVDRDIAVYVNHRLNQRSDFNDDLKQAVKDEIRKRSQGSFLYARLIMDELTSHFDQMIPDIKFIQRSLDWLPVTLEDMYNGMLLDHSLRSRVSQELQVTILRWVTHSSRPLRLLELATMLDSLKNEKNGKDTKAVVRAACGPLLEILEDETVSVIHHSFTEFLTDSSREGRKAPRSVHPQFPVISSLATHRFLAVTCLQYLNSGCLVDWKVKPRKEDDDFYNHPVVTQTPIHLQHPFLGYAVGNWCSHVKKVGSVDEGLYSILDTFMQVDSHDFKAWLDLAWHGSNLNETSTLHAAAWAGLTDYATHLLELGHDGDPPDAQERTPLSWAAGNGHAELVALLIKHGSDPDSNDSVGLKPLHYSARANHHAVVKLLLDAGVSPLTKKTKEYPGRRCGNAPTTAGDTPLQYACRSGNLESVREMIPYLNAKELNSSLCIAAKQGKSQLVDLLLTSPDVSVDPADVGDTPLFLASAGLHLEIMRSLLRKGADPMRRSKNYGDGMRCFSASEFINKKDRGPTPFHAICGASKSPSRNPGSSDEDIARKCFKLLSEAGCDINALDDQGKTPLHYSVAADSHSRPNKVLSLLLLENGADPMVPDMRGDTPLHLMQLFERSTPTIEALIAHGADITARRLKDGRTPLHSMLGSIHGVDLKALLPYVTDWNVQDSEGNTPLHILLQNSYSPIMALSGLLKAGANLKVKNKKGEVPLHSVQDIRNRSKDVLPLLLDAGADLEAKDNEGRTLLMRVLTGIGSNHDPAAALEILLGYGSKIDTLDNRGNGVLHAVCQKSADVRLLRQLIDAGANPHCVNNAGSTLFHEVANDYKSHKEDLLEQTITLLLELGISLTSQNYLGQTLLHFIYSTPPPPVLGNKKSPIDIFTYPPFKNLIEIPDNNGVLPIHLAATISEELVSQLIGSGASSTALTHESRSILHIAARSRESNTVGLIIDHWAEIQRLDMIDHPDSQGRTALHDACRSGRPETVTLLLKFGANPNFNFLNSGSPLQACAEFEEENRLWGPPPESGTRPTTRASGVLRSDRSRPESRDSFNRVQRGRAGVWAKATIESDTARIRDTIRLLISYGADIGALSTGKSPAINLAMSNGCDEMVKELLPVVDKAYAQGAEEKRPWTLLGYQQHDSFHEAYVTLRSKHLLGILEEEMKGGGNKKIHRCHELLALREFDALEKLPEIGLDFTPQVKEWSGDFLSALAKWGYASLLETLGATVKNRSWVNGLASPENANEYHVQPYLLTAAHSRLPNLEVIRVLVEKFGANVNIQCPTRTYRSWQTEAVKYLLSKGANPELRNEKDQTALHVAVSNDHSFGTYRQRITTQILLEYGADPNSLDENGLSCLNKAIHSVELTRLLIKHGADITLGSKPVLFSAIAVQDLLIVKVLLETGADCNTRQKKSETKQPVVMNVHKMEEHEYYPVHYAASFNFDKTQNRDTAILIINALLGKGADPYLQFREDEYVLHHILGHGGILQPFLDIPGLKLECRDPKGRTLLLAACSSSRGTRSPTNFITITHDPTPFETRKRALTEGDPTAAQVLYEMGADLLAVDDDGNNALHLLILATPHNGEEYKKTFTMFIEKEPSLVLQKNKKGYIPYHYAVQKPRIWTVRELVKVGADPTEQDPEGNTALHHLASSLCGGGLGWAPTVKEFLDLGVSVNTKNNKGETPLFSYFNTSAQCTGNNQARNNFPPFKAAGADVFVVNNKGEGLLHVVAKRVYGNLIERRRNAKDVVDAFKFLIEMGLDPQMEDLGQRTALDVAAACGNTGILDLFKRDSGSSLSKVSPAVADEFDEDDEDL</sequence>
<dbReference type="InterPro" id="IPR027417">
    <property type="entry name" value="P-loop_NTPase"/>
</dbReference>
<organism evidence="8 9">
    <name type="scientific">Cudoniella acicularis</name>
    <dbReference type="NCBI Taxonomy" id="354080"/>
    <lineage>
        <taxon>Eukaryota</taxon>
        <taxon>Fungi</taxon>
        <taxon>Dikarya</taxon>
        <taxon>Ascomycota</taxon>
        <taxon>Pezizomycotina</taxon>
        <taxon>Leotiomycetes</taxon>
        <taxon>Helotiales</taxon>
        <taxon>Tricladiaceae</taxon>
        <taxon>Cudoniella</taxon>
    </lineage>
</organism>
<dbReference type="Gene3D" id="2.60.120.330">
    <property type="entry name" value="B-lactam Antibiotic, Isopenicillin N Synthase, Chain"/>
    <property type="match status" value="1"/>
</dbReference>
<feature type="repeat" description="ANK" evidence="3">
    <location>
        <begin position="2008"/>
        <end position="2040"/>
    </location>
</feature>
<dbReference type="InterPro" id="IPR054471">
    <property type="entry name" value="GPIID_WHD"/>
</dbReference>
<dbReference type="Pfam" id="PF22939">
    <property type="entry name" value="WHD_GPIID"/>
    <property type="match status" value="1"/>
</dbReference>
<evidence type="ECO:0000313" key="8">
    <source>
        <dbReference type="EMBL" id="KAF4629093.1"/>
    </source>
</evidence>
<dbReference type="Pfam" id="PF12796">
    <property type="entry name" value="Ank_2"/>
    <property type="match status" value="4"/>
</dbReference>
<dbReference type="SUPFAM" id="SSF51197">
    <property type="entry name" value="Clavaminate synthase-like"/>
    <property type="match status" value="1"/>
</dbReference>
<keyword evidence="9" id="KW-1185">Reference proteome</keyword>
<feature type="domain" description="GPI inositol-deacylase winged helix" evidence="6">
    <location>
        <begin position="507"/>
        <end position="581"/>
    </location>
</feature>
<evidence type="ECO:0000313" key="9">
    <source>
        <dbReference type="Proteomes" id="UP000566819"/>
    </source>
</evidence>
<evidence type="ECO:0000259" key="6">
    <source>
        <dbReference type="Pfam" id="PF22939"/>
    </source>
</evidence>
<dbReference type="InterPro" id="IPR027443">
    <property type="entry name" value="IPNS-like_sf"/>
</dbReference>
<dbReference type="Pfam" id="PF00023">
    <property type="entry name" value="Ank"/>
    <property type="match status" value="1"/>
</dbReference>
<feature type="region of interest" description="Disordered" evidence="4">
    <location>
        <begin position="1423"/>
        <end position="1457"/>
    </location>
</feature>
<feature type="repeat" description="ANK" evidence="3">
    <location>
        <begin position="1011"/>
        <end position="1044"/>
    </location>
</feature>
<feature type="compositionally biased region" description="Basic and acidic residues" evidence="4">
    <location>
        <begin position="1444"/>
        <end position="1456"/>
    </location>
</feature>
<dbReference type="EMBL" id="JAAMPI010000720">
    <property type="protein sequence ID" value="KAF4629093.1"/>
    <property type="molecule type" value="Genomic_DNA"/>
</dbReference>
<dbReference type="PANTHER" id="PTHR24198">
    <property type="entry name" value="ANKYRIN REPEAT AND PROTEIN KINASE DOMAIN-CONTAINING PROTEIN"/>
    <property type="match status" value="1"/>
</dbReference>
<proteinExistence type="predicted"/>
<protein>
    <submittedName>
        <fullName evidence="8">Uncharacterized protein</fullName>
    </submittedName>
</protein>
<dbReference type="PANTHER" id="PTHR24198:SF165">
    <property type="entry name" value="ANKYRIN REPEAT-CONTAINING PROTEIN-RELATED"/>
    <property type="match status" value="1"/>
</dbReference>
<feature type="region of interest" description="Disordered" evidence="4">
    <location>
        <begin position="2191"/>
        <end position="2213"/>
    </location>
</feature>
<dbReference type="PROSITE" id="PS50088">
    <property type="entry name" value="ANK_REPEAT"/>
    <property type="match status" value="10"/>
</dbReference>
<evidence type="ECO:0000259" key="5">
    <source>
        <dbReference type="Pfam" id="PF03171"/>
    </source>
</evidence>
<evidence type="ECO:0000256" key="3">
    <source>
        <dbReference type="PROSITE-ProRule" id="PRU00023"/>
    </source>
</evidence>
<dbReference type="PROSITE" id="PS50297">
    <property type="entry name" value="ANK_REP_REGION"/>
    <property type="match status" value="8"/>
</dbReference>
<evidence type="ECO:0000256" key="2">
    <source>
        <dbReference type="ARBA" id="ARBA00023043"/>
    </source>
</evidence>
<evidence type="ECO:0000259" key="7">
    <source>
        <dbReference type="Pfam" id="PF24883"/>
    </source>
</evidence>
<keyword evidence="1" id="KW-0677">Repeat</keyword>
<feature type="repeat" description="ANK" evidence="3">
    <location>
        <begin position="1114"/>
        <end position="1148"/>
    </location>
</feature>